<dbReference type="InterPro" id="IPR005883">
    <property type="entry name" value="PilM"/>
</dbReference>
<reference evidence="2" key="1">
    <citation type="submission" date="2022-08" db="EMBL/GenBank/DDBJ databases">
        <title>Novel Bdellovibrio Species Isolated from Svalbard: Designation Bdellovibrio svalbardensis.</title>
        <authorList>
            <person name="Mitchell R.J."/>
            <person name="Choi S.Y."/>
        </authorList>
    </citation>
    <scope>NUCLEOTIDE SEQUENCE</scope>
    <source>
        <strain evidence="2">PAP01</strain>
    </source>
</reference>
<dbReference type="Gene3D" id="3.30.1490.300">
    <property type="match status" value="1"/>
</dbReference>
<dbReference type="PANTHER" id="PTHR32432">
    <property type="entry name" value="CELL DIVISION PROTEIN FTSA-RELATED"/>
    <property type="match status" value="1"/>
</dbReference>
<evidence type="ECO:0000259" key="1">
    <source>
        <dbReference type="SMART" id="SM00842"/>
    </source>
</evidence>
<gene>
    <name evidence="2" type="ORF">NWE73_10130</name>
</gene>
<dbReference type="SUPFAM" id="SSF53067">
    <property type="entry name" value="Actin-like ATPase domain"/>
    <property type="match status" value="2"/>
</dbReference>
<evidence type="ECO:0000313" key="2">
    <source>
        <dbReference type="EMBL" id="MDG0816722.1"/>
    </source>
</evidence>
<dbReference type="EMBL" id="JANRMI010000003">
    <property type="protein sequence ID" value="MDG0816722.1"/>
    <property type="molecule type" value="Genomic_DNA"/>
</dbReference>
<name>A0ABT6DJQ0_9BACT</name>
<dbReference type="NCBIfam" id="TIGR01175">
    <property type="entry name" value="pilM"/>
    <property type="match status" value="1"/>
</dbReference>
<evidence type="ECO:0000313" key="3">
    <source>
        <dbReference type="Proteomes" id="UP001152321"/>
    </source>
</evidence>
<proteinExistence type="predicted"/>
<dbReference type="InterPro" id="IPR050696">
    <property type="entry name" value="FtsA/MreB"/>
</dbReference>
<comment type="caution">
    <text evidence="2">The sequence shown here is derived from an EMBL/GenBank/DDBJ whole genome shotgun (WGS) entry which is preliminary data.</text>
</comment>
<dbReference type="PIRSF" id="PIRSF019169">
    <property type="entry name" value="PilM"/>
    <property type="match status" value="1"/>
</dbReference>
<keyword evidence="3" id="KW-1185">Reference proteome</keyword>
<dbReference type="Pfam" id="PF11104">
    <property type="entry name" value="PilM_2"/>
    <property type="match status" value="1"/>
</dbReference>
<dbReference type="RefSeq" id="WP_277578201.1">
    <property type="nucleotide sequence ID" value="NZ_JANRMI010000003.1"/>
</dbReference>
<organism evidence="2 3">
    <name type="scientific">Bdellovibrio svalbardensis</name>
    <dbReference type="NCBI Taxonomy" id="2972972"/>
    <lineage>
        <taxon>Bacteria</taxon>
        <taxon>Pseudomonadati</taxon>
        <taxon>Bdellovibrionota</taxon>
        <taxon>Bdellovibrionia</taxon>
        <taxon>Bdellovibrionales</taxon>
        <taxon>Pseudobdellovibrionaceae</taxon>
        <taxon>Bdellovibrio</taxon>
    </lineage>
</organism>
<dbReference type="CDD" id="cd24049">
    <property type="entry name" value="ASKHA_NBD_PilM"/>
    <property type="match status" value="1"/>
</dbReference>
<protein>
    <submittedName>
        <fullName evidence="2">Pilus assembly protein PilM</fullName>
    </submittedName>
</protein>
<accession>A0ABT6DJQ0</accession>
<dbReference type="InterPro" id="IPR043129">
    <property type="entry name" value="ATPase_NBD"/>
</dbReference>
<sequence>MFFKSKKVIGLDIGTSSIKLAEMDFSGKGAQLLSFGFAPTPPNAVSGGEIVDIASVGLAVQSLINEVGSKRKNIATAMWGTAVIVKKITIPKMDKKMVKDQIRFEAEQYIPFDINNISLAHHILAGSSSPDTMDVLLIAAQNELVTQYTQVIEISGLTCGVLDVSGFALANSFELNYGKLPGEVVGILNFGASITNFVVIQNGEVIFCRDIPVGGANYTNEIHKAMGVTIPEAEALKLSAVSKREVPDDVHAVISATNEAVTEEIRSSLDFLSATTNGLTLNRCFYTGGSSSTSGLVDTVARVTGIPMQQFNPFIRVKANPKKFSPEYLEQISSFAGVVTGLALREVGDS</sequence>
<dbReference type="Gene3D" id="3.30.420.40">
    <property type="match status" value="2"/>
</dbReference>
<feature type="domain" description="SHS2" evidence="1">
    <location>
        <begin position="8"/>
        <end position="173"/>
    </location>
</feature>
<dbReference type="PANTHER" id="PTHR32432:SF3">
    <property type="entry name" value="ETHANOLAMINE UTILIZATION PROTEIN EUTJ"/>
    <property type="match status" value="1"/>
</dbReference>
<dbReference type="Proteomes" id="UP001152321">
    <property type="component" value="Unassembled WGS sequence"/>
</dbReference>
<dbReference type="SMART" id="SM00842">
    <property type="entry name" value="FtsA"/>
    <property type="match status" value="1"/>
</dbReference>
<dbReference type="InterPro" id="IPR003494">
    <property type="entry name" value="SHS2_FtsA"/>
</dbReference>